<keyword evidence="8" id="KW-1185">Reference proteome</keyword>
<dbReference type="STRING" id="84698.SAMN04488528_101445"/>
<evidence type="ECO:0000256" key="6">
    <source>
        <dbReference type="SAM" id="Phobius"/>
    </source>
</evidence>
<dbReference type="GO" id="GO:0012505">
    <property type="term" value="C:endomembrane system"/>
    <property type="evidence" value="ECO:0007669"/>
    <property type="project" value="UniProtKB-SubCell"/>
</dbReference>
<dbReference type="Proteomes" id="UP000198619">
    <property type="component" value="Unassembled WGS sequence"/>
</dbReference>
<comment type="subcellular location">
    <subcellularLocation>
        <location evidence="1">Endomembrane system</location>
    </subcellularLocation>
</comment>
<gene>
    <name evidence="7" type="ORF">SAMN04488528_101445</name>
</gene>
<dbReference type="PANTHER" id="PTHR35791">
    <property type="entry name" value="UPF0754 MEMBRANE PROTEIN YHEB"/>
    <property type="match status" value="1"/>
</dbReference>
<feature type="transmembrane region" description="Helical" evidence="6">
    <location>
        <begin position="365"/>
        <end position="384"/>
    </location>
</feature>
<name>A0A1I0YNW9_9CLOT</name>
<keyword evidence="5 6" id="KW-0472">Membrane</keyword>
<dbReference type="AlphaFoldDB" id="A0A1I0YNW9"/>
<evidence type="ECO:0000256" key="1">
    <source>
        <dbReference type="ARBA" id="ARBA00004308"/>
    </source>
</evidence>
<comment type="similarity">
    <text evidence="2">Belongs to the UPF0754 family.</text>
</comment>
<dbReference type="Pfam" id="PF04286">
    <property type="entry name" value="DUF445"/>
    <property type="match status" value="1"/>
</dbReference>
<dbReference type="RefSeq" id="WP_090041173.1">
    <property type="nucleotide sequence ID" value="NZ_FOKI01000014.1"/>
</dbReference>
<sequence length="388" mass="43490">MKYIIACITGAFIGYITNWLAIKMLFRPYTEKRILGIKIPFTPGLIPKEQKRIAKSVGETVGKHLLSKETLVSELCSDKIYNHIEKLINDKVISLGKSNLKLGDKLMPLKNNINNKIINLGKSQKVKGAIKNFINSKGSQLKNSDYTVTEVIGNKSVDVIKMYVEKNKETISLDIVTAIKDPLMENKIKSAISSGVSSNVNPLMAMFINADTIYEKVISYIENNIYKPDIQNEIILMIYKIIDKIGNQNIKDIIEEIDCEDKEKLLELLSDKISIHILNESLINSAIDNIFDINISDLINGNENKIIAVVNNIVKGSYSNFISKQGEEIVDLLDIERIIENQINSFPVEFAEKLIVDIANKELKAITWLGALLGCIMGILSPILSSLY</sequence>
<keyword evidence="4 6" id="KW-1133">Transmembrane helix</keyword>
<protein>
    <submittedName>
        <fullName evidence="7">Uncharacterized membrane protein YheB, UPF0754 family</fullName>
    </submittedName>
</protein>
<evidence type="ECO:0000256" key="2">
    <source>
        <dbReference type="ARBA" id="ARBA00008053"/>
    </source>
</evidence>
<evidence type="ECO:0000313" key="8">
    <source>
        <dbReference type="Proteomes" id="UP000198619"/>
    </source>
</evidence>
<evidence type="ECO:0000256" key="3">
    <source>
        <dbReference type="ARBA" id="ARBA00022692"/>
    </source>
</evidence>
<evidence type="ECO:0000256" key="5">
    <source>
        <dbReference type="ARBA" id="ARBA00023136"/>
    </source>
</evidence>
<evidence type="ECO:0000313" key="7">
    <source>
        <dbReference type="EMBL" id="SFB14911.1"/>
    </source>
</evidence>
<proteinExistence type="inferred from homology"/>
<dbReference type="EMBL" id="FOKI01000014">
    <property type="protein sequence ID" value="SFB14911.1"/>
    <property type="molecule type" value="Genomic_DNA"/>
</dbReference>
<organism evidence="7 8">
    <name type="scientific">Clostridium frigidicarnis</name>
    <dbReference type="NCBI Taxonomy" id="84698"/>
    <lineage>
        <taxon>Bacteria</taxon>
        <taxon>Bacillati</taxon>
        <taxon>Bacillota</taxon>
        <taxon>Clostridia</taxon>
        <taxon>Eubacteriales</taxon>
        <taxon>Clostridiaceae</taxon>
        <taxon>Clostridium</taxon>
    </lineage>
</organism>
<dbReference type="OrthoDB" id="9787430at2"/>
<reference evidence="7 8" key="1">
    <citation type="submission" date="2016-10" db="EMBL/GenBank/DDBJ databases">
        <authorList>
            <person name="de Groot N.N."/>
        </authorList>
    </citation>
    <scope>NUCLEOTIDE SEQUENCE [LARGE SCALE GENOMIC DNA]</scope>
    <source>
        <strain evidence="7 8">DSM 12271</strain>
    </source>
</reference>
<accession>A0A1I0YNW9</accession>
<keyword evidence="3 6" id="KW-0812">Transmembrane</keyword>
<dbReference type="PANTHER" id="PTHR35791:SF1">
    <property type="entry name" value="UPF0754 MEMBRANE PROTEIN YHEB"/>
    <property type="match status" value="1"/>
</dbReference>
<evidence type="ECO:0000256" key="4">
    <source>
        <dbReference type="ARBA" id="ARBA00022989"/>
    </source>
</evidence>
<dbReference type="InterPro" id="IPR007383">
    <property type="entry name" value="DUF445"/>
</dbReference>